<organism evidence="2 3">
    <name type="scientific">Pseudoalteromonas piscicida</name>
    <dbReference type="NCBI Taxonomy" id="43662"/>
    <lineage>
        <taxon>Bacteria</taxon>
        <taxon>Pseudomonadati</taxon>
        <taxon>Pseudomonadota</taxon>
        <taxon>Gammaproteobacteria</taxon>
        <taxon>Alteromonadales</taxon>
        <taxon>Pseudoalteromonadaceae</taxon>
        <taxon>Pseudoalteromonas</taxon>
    </lineage>
</organism>
<evidence type="ECO:0000313" key="3">
    <source>
        <dbReference type="Proteomes" id="UP000016521"/>
    </source>
</evidence>
<dbReference type="Proteomes" id="UP000016521">
    <property type="component" value="Chromosome I"/>
</dbReference>
<keyword evidence="1" id="KW-0472">Membrane</keyword>
<evidence type="ECO:0000313" key="2">
    <source>
        <dbReference type="EMBL" id="ATD07306.1"/>
    </source>
</evidence>
<proteinExistence type="predicted"/>
<evidence type="ECO:0000256" key="1">
    <source>
        <dbReference type="SAM" id="Phobius"/>
    </source>
</evidence>
<reference evidence="2 3" key="1">
    <citation type="submission" date="2015-06" db="EMBL/GenBank/DDBJ databases">
        <authorList>
            <person name="Xie B.-B."/>
            <person name="Rong J.-C."/>
            <person name="Qin Q.-L."/>
            <person name="Zhang Y.-Z."/>
        </authorList>
    </citation>
    <scope>NUCLEOTIDE SEQUENCE [LARGE SCALE GENOMIC DNA]</scope>
    <source>
        <strain evidence="2 3">JCM 20779</strain>
    </source>
</reference>
<name>A0ABN5CJV6_PSEO7</name>
<sequence>MWFFATYILSGCLFIINWKINVLFSYCDFGVKTLRDKELNLGLIGRTSLLIACAQSRLPAKLHTNLSNW</sequence>
<keyword evidence="1" id="KW-1133">Transmembrane helix</keyword>
<keyword evidence="3" id="KW-1185">Reference proteome</keyword>
<keyword evidence="1" id="KW-0812">Transmembrane</keyword>
<gene>
    <name evidence="2" type="ORF">PPIS_a2326</name>
</gene>
<accession>A0ABN5CJV6</accession>
<protein>
    <submittedName>
        <fullName evidence="2">Uncharacterized protein</fullName>
    </submittedName>
</protein>
<dbReference type="EMBL" id="CP011924">
    <property type="protein sequence ID" value="ATD07306.1"/>
    <property type="molecule type" value="Genomic_DNA"/>
</dbReference>
<feature type="transmembrane region" description="Helical" evidence="1">
    <location>
        <begin position="6"/>
        <end position="27"/>
    </location>
</feature>